<evidence type="ECO:0008006" key="5">
    <source>
        <dbReference type="Google" id="ProtNLM"/>
    </source>
</evidence>
<reference evidence="3 4" key="1">
    <citation type="journal article" date="2015" name="Nature">
        <title>rRNA introns, odd ribosomes, and small enigmatic genomes across a large radiation of phyla.</title>
        <authorList>
            <person name="Brown C.T."/>
            <person name="Hug L.A."/>
            <person name="Thomas B.C."/>
            <person name="Sharon I."/>
            <person name="Castelle C.J."/>
            <person name="Singh A."/>
            <person name="Wilkins M.J."/>
            <person name="Williams K.H."/>
            <person name="Banfield J.F."/>
        </authorList>
    </citation>
    <scope>NUCLEOTIDE SEQUENCE [LARGE SCALE GENOMIC DNA]</scope>
</reference>
<organism evidence="3 4">
    <name type="scientific">Candidatus Curtissbacteria bacterium GW2011_GWC2_38_9</name>
    <dbReference type="NCBI Taxonomy" id="1618414"/>
    <lineage>
        <taxon>Bacteria</taxon>
        <taxon>Candidatus Curtissiibacteriota</taxon>
    </lineage>
</organism>
<name>A0A0G0PLL0_9BACT</name>
<dbReference type="EMBL" id="LBVP01000001">
    <property type="protein sequence ID" value="KKQ90176.1"/>
    <property type="molecule type" value="Genomic_DNA"/>
</dbReference>
<keyword evidence="2" id="KW-1133">Transmembrane helix</keyword>
<protein>
    <recommendedName>
        <fullName evidence="5">Cell division protein FtsL</fullName>
    </recommendedName>
</protein>
<gene>
    <name evidence="3" type="ORF">UT12_C0001G0044</name>
</gene>
<evidence type="ECO:0000256" key="1">
    <source>
        <dbReference type="SAM" id="Coils"/>
    </source>
</evidence>
<keyword evidence="2" id="KW-0812">Transmembrane</keyword>
<proteinExistence type="predicted"/>
<evidence type="ECO:0000256" key="2">
    <source>
        <dbReference type="SAM" id="Phobius"/>
    </source>
</evidence>
<dbReference type="AlphaFoldDB" id="A0A0G0PLL0"/>
<feature type="transmembrane region" description="Helical" evidence="2">
    <location>
        <begin position="21"/>
        <end position="43"/>
    </location>
</feature>
<comment type="caution">
    <text evidence="3">The sequence shown here is derived from an EMBL/GenBank/DDBJ whole genome shotgun (WGS) entry which is preliminary data.</text>
</comment>
<sequence>MLPVSDFKIKKKDNFNLIGKIKVKVLVIIGLLVSASFFAQLVFANNLATDGEKLAKIHEEIKKLEAENTTLKVEIAQESSLNTLSEKAQKLGFAKPSQVITP</sequence>
<keyword evidence="1" id="KW-0175">Coiled coil</keyword>
<accession>A0A0G0PLL0</accession>
<dbReference type="Proteomes" id="UP000034893">
    <property type="component" value="Unassembled WGS sequence"/>
</dbReference>
<evidence type="ECO:0000313" key="3">
    <source>
        <dbReference type="EMBL" id="KKQ90176.1"/>
    </source>
</evidence>
<keyword evidence="2" id="KW-0472">Membrane</keyword>
<feature type="coiled-coil region" evidence="1">
    <location>
        <begin position="47"/>
        <end position="81"/>
    </location>
</feature>
<evidence type="ECO:0000313" key="4">
    <source>
        <dbReference type="Proteomes" id="UP000034893"/>
    </source>
</evidence>